<reference evidence="8" key="1">
    <citation type="submission" date="2016-01" db="EMBL/GenBank/DDBJ databases">
        <authorList>
            <person name="Peeters C."/>
        </authorList>
    </citation>
    <scope>NUCLEOTIDE SEQUENCE [LARGE SCALE GENOMIC DNA]</scope>
    <source>
        <strain evidence="8">LMG 29318</strain>
    </source>
</reference>
<keyword evidence="5 6" id="KW-0472">Membrane</keyword>
<name>A0A158A0M8_9BURK</name>
<dbReference type="RefSeq" id="WP_061123498.1">
    <property type="nucleotide sequence ID" value="NZ_FCOF02000005.1"/>
</dbReference>
<evidence type="ECO:0000313" key="9">
    <source>
        <dbReference type="Proteomes" id="UP000054870"/>
    </source>
</evidence>
<feature type="domain" description="Major facilitator superfamily (MFS) profile" evidence="7">
    <location>
        <begin position="19"/>
        <end position="426"/>
    </location>
</feature>
<evidence type="ECO:0000256" key="6">
    <source>
        <dbReference type="SAM" id="Phobius"/>
    </source>
</evidence>
<dbReference type="Proteomes" id="UP000054870">
    <property type="component" value="Unassembled WGS sequence"/>
</dbReference>
<sequence>MNHSAPSEGAVTSRVMRRLLPFLLLMYVLAFLDRANIGFAQKALQQDTGLSNAAFAFGAGVFFVGYAIFEVPSNLLLHRVGAKLWMCRIMVTWGLVSAAMAFAHSATTFYALRFLLGVAEAGFFPGIVYYLTRWFPQSSRARALGVFYFGAPLAFIFGAPLSGLLLDLHGALGLKGWQWLFLVEGLLASIVGVWAFWYLDDDPAKARWLSPEQRALLIGRLTDDARAASSHGPRSVLAALVDGRVLVLCCVYFLIQAAVYGVVFYLPQQVSALLGTKVGLRVGLVTALPWIAAVIVTWIVPRHADRTGRHRLYAAALLAMSGIAIAVSGLAGSPAVSLIALCCAASGFIAAQPLFWTFPTRYLTGAAAAAGIALINSLGGLGGFFAPMARTAAEAAFHSTSAGLIVLAGASVLAALVIVLLVRTPERPTIPSGNAANAS</sequence>
<feature type="transmembrane region" description="Helical" evidence="6">
    <location>
        <begin position="401"/>
        <end position="422"/>
    </location>
</feature>
<feature type="transmembrane region" description="Helical" evidence="6">
    <location>
        <begin position="245"/>
        <end position="266"/>
    </location>
</feature>
<dbReference type="SUPFAM" id="SSF103473">
    <property type="entry name" value="MFS general substrate transporter"/>
    <property type="match status" value="1"/>
</dbReference>
<evidence type="ECO:0000256" key="5">
    <source>
        <dbReference type="ARBA" id="ARBA00023136"/>
    </source>
</evidence>
<dbReference type="OrthoDB" id="5441967at2"/>
<feature type="transmembrane region" description="Helical" evidence="6">
    <location>
        <begin position="177"/>
        <end position="199"/>
    </location>
</feature>
<evidence type="ECO:0000256" key="3">
    <source>
        <dbReference type="ARBA" id="ARBA00022692"/>
    </source>
</evidence>
<evidence type="ECO:0000256" key="4">
    <source>
        <dbReference type="ARBA" id="ARBA00022989"/>
    </source>
</evidence>
<dbReference type="InterPro" id="IPR036259">
    <property type="entry name" value="MFS_trans_sf"/>
</dbReference>
<keyword evidence="4 6" id="KW-1133">Transmembrane helix</keyword>
<dbReference type="Pfam" id="PF07690">
    <property type="entry name" value="MFS_1"/>
    <property type="match status" value="1"/>
</dbReference>
<dbReference type="FunFam" id="1.20.1250.20:FF:000018">
    <property type="entry name" value="MFS transporter permease"/>
    <property type="match status" value="1"/>
</dbReference>
<feature type="transmembrane region" description="Helical" evidence="6">
    <location>
        <begin position="143"/>
        <end position="165"/>
    </location>
</feature>
<feature type="transmembrane region" description="Helical" evidence="6">
    <location>
        <begin position="312"/>
        <end position="332"/>
    </location>
</feature>
<feature type="transmembrane region" description="Helical" evidence="6">
    <location>
        <begin position="81"/>
        <end position="103"/>
    </location>
</feature>
<accession>A0A158A0M8</accession>
<keyword evidence="9" id="KW-1185">Reference proteome</keyword>
<evidence type="ECO:0000256" key="1">
    <source>
        <dbReference type="ARBA" id="ARBA00004141"/>
    </source>
</evidence>
<feature type="transmembrane region" description="Helical" evidence="6">
    <location>
        <begin position="278"/>
        <end position="300"/>
    </location>
</feature>
<feature type="transmembrane region" description="Helical" evidence="6">
    <location>
        <begin position="109"/>
        <end position="131"/>
    </location>
</feature>
<dbReference type="PANTHER" id="PTHR43791:SF30">
    <property type="entry name" value="INNER MEMBRANE TRANSPORT PROTEIN RHMT"/>
    <property type="match status" value="1"/>
</dbReference>
<comment type="caution">
    <text evidence="8">The sequence shown here is derived from an EMBL/GenBank/DDBJ whole genome shotgun (WGS) entry which is preliminary data.</text>
</comment>
<dbReference type="PANTHER" id="PTHR43791">
    <property type="entry name" value="PERMEASE-RELATED"/>
    <property type="match status" value="1"/>
</dbReference>
<dbReference type="GO" id="GO:0022857">
    <property type="term" value="F:transmembrane transporter activity"/>
    <property type="evidence" value="ECO:0007669"/>
    <property type="project" value="InterPro"/>
</dbReference>
<dbReference type="InterPro" id="IPR011701">
    <property type="entry name" value="MFS"/>
</dbReference>
<proteinExistence type="predicted"/>
<dbReference type="EMBL" id="FCOF02000005">
    <property type="protein sequence ID" value="SAK51351.1"/>
    <property type="molecule type" value="Genomic_DNA"/>
</dbReference>
<organism evidence="8 9">
    <name type="scientific">Caballeronia catudaia</name>
    <dbReference type="NCBI Taxonomy" id="1777136"/>
    <lineage>
        <taxon>Bacteria</taxon>
        <taxon>Pseudomonadati</taxon>
        <taxon>Pseudomonadota</taxon>
        <taxon>Betaproteobacteria</taxon>
        <taxon>Burkholderiales</taxon>
        <taxon>Burkholderiaceae</taxon>
        <taxon>Caballeronia</taxon>
    </lineage>
</organism>
<protein>
    <submittedName>
        <fullName evidence="8">Major facilitator transporter</fullName>
    </submittedName>
</protein>
<evidence type="ECO:0000313" key="8">
    <source>
        <dbReference type="EMBL" id="SAK51351.1"/>
    </source>
</evidence>
<evidence type="ECO:0000256" key="2">
    <source>
        <dbReference type="ARBA" id="ARBA00022448"/>
    </source>
</evidence>
<dbReference type="AlphaFoldDB" id="A0A158A0M8"/>
<dbReference type="CDD" id="cd17319">
    <property type="entry name" value="MFS_ExuT_GudP_like"/>
    <property type="match status" value="1"/>
</dbReference>
<gene>
    <name evidence="8" type="ORF">AWB75_01554</name>
</gene>
<feature type="transmembrane region" description="Helical" evidence="6">
    <location>
        <begin position="50"/>
        <end position="69"/>
    </location>
</feature>
<comment type="subcellular location">
    <subcellularLocation>
        <location evidence="1">Membrane</location>
        <topology evidence="1">Multi-pass membrane protein</topology>
    </subcellularLocation>
</comment>
<keyword evidence="3 6" id="KW-0812">Transmembrane</keyword>
<evidence type="ECO:0000259" key="7">
    <source>
        <dbReference type="PROSITE" id="PS50850"/>
    </source>
</evidence>
<dbReference type="GO" id="GO:0005886">
    <property type="term" value="C:plasma membrane"/>
    <property type="evidence" value="ECO:0007669"/>
    <property type="project" value="TreeGrafter"/>
</dbReference>
<feature type="transmembrane region" description="Helical" evidence="6">
    <location>
        <begin position="338"/>
        <end position="358"/>
    </location>
</feature>
<keyword evidence="2" id="KW-0813">Transport</keyword>
<dbReference type="InterPro" id="IPR020846">
    <property type="entry name" value="MFS_dom"/>
</dbReference>
<dbReference type="PROSITE" id="PS50850">
    <property type="entry name" value="MFS"/>
    <property type="match status" value="1"/>
</dbReference>
<dbReference type="Gene3D" id="1.20.1250.20">
    <property type="entry name" value="MFS general substrate transporter like domains"/>
    <property type="match status" value="2"/>
</dbReference>
<feature type="transmembrane region" description="Helical" evidence="6">
    <location>
        <begin position="365"/>
        <end position="389"/>
    </location>
</feature>